<feature type="compositionally biased region" description="Low complexity" evidence="2">
    <location>
        <begin position="291"/>
        <end position="307"/>
    </location>
</feature>
<name>A0AAF0EP90_9BASI</name>
<dbReference type="AlphaFoldDB" id="A0AAF0EP90"/>
<dbReference type="PANTHER" id="PTHR15323:SF6">
    <property type="entry name" value="CELL DIVISION CYCLE PROTEIN 123 HOMOLOG"/>
    <property type="match status" value="1"/>
</dbReference>
<dbReference type="InterPro" id="IPR009772">
    <property type="entry name" value="CDC123"/>
</dbReference>
<evidence type="ECO:0000313" key="3">
    <source>
        <dbReference type="EMBL" id="WFD33775.1"/>
    </source>
</evidence>
<feature type="region of interest" description="Disordered" evidence="2">
    <location>
        <begin position="72"/>
        <end position="104"/>
    </location>
</feature>
<evidence type="ECO:0000256" key="2">
    <source>
        <dbReference type="SAM" id="MobiDB-lite"/>
    </source>
</evidence>
<accession>A0AAF0EP90</accession>
<dbReference type="Pfam" id="PF07065">
    <property type="entry name" value="D123"/>
    <property type="match status" value="1"/>
</dbReference>
<sequence length="368" mass="40657">MTDKSANDAQTSSDDAGAQLTPPAVALHATQYNEWYPRHARVAPRSVIIDVASIEPDFLAWLEADGLVLPKNSGVARPANQKRRDDMETDAMSLPSDDEDDEDAPEFPALTSALRKAIDEYGAVFPKVNWSAPLDAAWMMPGNTLKCNSPSDVYLLLKSSDFVARDVEQVAELAQAVPDTKLVLVLKEWVDMPHAHEFRCFVRDGRLIAICQREIAFYEHLQNADAQETIRRTINKFFQDHIANDTLRDCMFDVHLNNSLGRAKLIDINPWLPRTDTLLWTYEELDEAAESAAADSTASSAADSTASPAKQPAPLRVISSRAQASQSQPTYACNMVPADVKDVGEGKNVAEFARQWHDYLAASTAEDP</sequence>
<protein>
    <recommendedName>
        <fullName evidence="5">Cell division cycle protein 123</fullName>
    </recommendedName>
</protein>
<organism evidence="3 4">
    <name type="scientific">Malassezia cuniculi</name>
    <dbReference type="NCBI Taxonomy" id="948313"/>
    <lineage>
        <taxon>Eukaryota</taxon>
        <taxon>Fungi</taxon>
        <taxon>Dikarya</taxon>
        <taxon>Basidiomycota</taxon>
        <taxon>Ustilaginomycotina</taxon>
        <taxon>Malasseziomycetes</taxon>
        <taxon>Malasseziales</taxon>
        <taxon>Malasseziaceae</taxon>
        <taxon>Malassezia</taxon>
    </lineage>
</organism>
<feature type="region of interest" description="Disordered" evidence="2">
    <location>
        <begin position="291"/>
        <end position="314"/>
    </location>
</feature>
<dbReference type="EMBL" id="CP119877">
    <property type="protein sequence ID" value="WFD33775.1"/>
    <property type="molecule type" value="Genomic_DNA"/>
</dbReference>
<gene>
    <name evidence="3" type="ORF">MCUN1_000592</name>
</gene>
<proteinExistence type="inferred from homology"/>
<dbReference type="Proteomes" id="UP001219933">
    <property type="component" value="Chromosome 1"/>
</dbReference>
<feature type="region of interest" description="Disordered" evidence="2">
    <location>
        <begin position="1"/>
        <end position="22"/>
    </location>
</feature>
<dbReference type="GO" id="GO:0005737">
    <property type="term" value="C:cytoplasm"/>
    <property type="evidence" value="ECO:0007669"/>
    <property type="project" value="TreeGrafter"/>
</dbReference>
<evidence type="ECO:0000313" key="4">
    <source>
        <dbReference type="Proteomes" id="UP001219933"/>
    </source>
</evidence>
<evidence type="ECO:0000256" key="1">
    <source>
        <dbReference type="ARBA" id="ARBA00011047"/>
    </source>
</evidence>
<keyword evidence="4" id="KW-1185">Reference proteome</keyword>
<evidence type="ECO:0008006" key="5">
    <source>
        <dbReference type="Google" id="ProtNLM"/>
    </source>
</evidence>
<reference evidence="3" key="1">
    <citation type="submission" date="2023-03" db="EMBL/GenBank/DDBJ databases">
        <title>Mating type loci evolution in Malassezia.</title>
        <authorList>
            <person name="Coelho M.A."/>
        </authorList>
    </citation>
    <scope>NUCLEOTIDE SEQUENCE</scope>
    <source>
        <strain evidence="3">CBS 11721</strain>
    </source>
</reference>
<comment type="similarity">
    <text evidence="1">Belongs to the CDC123 family.</text>
</comment>
<dbReference type="PANTHER" id="PTHR15323">
    <property type="entry name" value="D123 PROTEIN"/>
    <property type="match status" value="1"/>
</dbReference>